<evidence type="ECO:0000256" key="7">
    <source>
        <dbReference type="SAM" id="Phobius"/>
    </source>
</evidence>
<evidence type="ECO:0000256" key="4">
    <source>
        <dbReference type="ARBA" id="ARBA00023004"/>
    </source>
</evidence>
<feature type="transmembrane region" description="Helical" evidence="7">
    <location>
        <begin position="46"/>
        <end position="63"/>
    </location>
</feature>
<dbReference type="SUPFAM" id="SSF48264">
    <property type="entry name" value="Cytochrome P450"/>
    <property type="match status" value="1"/>
</dbReference>
<dbReference type="GO" id="GO:0005506">
    <property type="term" value="F:iron ion binding"/>
    <property type="evidence" value="ECO:0007669"/>
    <property type="project" value="InterPro"/>
</dbReference>
<dbReference type="InterPro" id="IPR001128">
    <property type="entry name" value="Cyt_P450"/>
</dbReference>
<keyword evidence="3 5" id="KW-0479">Metal-binding</keyword>
<keyword evidence="4 5" id="KW-0408">Iron</keyword>
<dbReference type="PRINTS" id="PR00465">
    <property type="entry name" value="EP450IV"/>
</dbReference>
<dbReference type="Proteomes" id="UP000799291">
    <property type="component" value="Unassembled WGS sequence"/>
</dbReference>
<gene>
    <name evidence="8" type="ORF">K458DRAFT_305479</name>
</gene>
<evidence type="ECO:0000256" key="3">
    <source>
        <dbReference type="ARBA" id="ARBA00022723"/>
    </source>
</evidence>
<keyword evidence="7" id="KW-1133">Transmembrane helix</keyword>
<evidence type="ECO:0000256" key="1">
    <source>
        <dbReference type="ARBA" id="ARBA00001971"/>
    </source>
</evidence>
<keyword evidence="5 6" id="KW-0349">Heme</keyword>
<feature type="binding site" description="axial binding residue" evidence="5">
    <location>
        <position position="462"/>
    </location>
    <ligand>
        <name>heme</name>
        <dbReference type="ChEBI" id="CHEBI:30413"/>
    </ligand>
    <ligandPart>
        <name>Fe</name>
        <dbReference type="ChEBI" id="CHEBI:18248"/>
    </ligandPart>
</feature>
<dbReference type="GO" id="GO:0004497">
    <property type="term" value="F:monooxygenase activity"/>
    <property type="evidence" value="ECO:0007669"/>
    <property type="project" value="UniProtKB-KW"/>
</dbReference>
<dbReference type="Pfam" id="PF00067">
    <property type="entry name" value="p450"/>
    <property type="match status" value="1"/>
</dbReference>
<keyword evidence="7" id="KW-0812">Transmembrane</keyword>
<dbReference type="PANTHER" id="PTHR24305">
    <property type="entry name" value="CYTOCHROME P450"/>
    <property type="match status" value="1"/>
</dbReference>
<name>A0A6G1IYJ9_9PLEO</name>
<evidence type="ECO:0000256" key="6">
    <source>
        <dbReference type="RuleBase" id="RU000461"/>
    </source>
</evidence>
<keyword evidence="6" id="KW-0503">Monooxygenase</keyword>
<dbReference type="InterPro" id="IPR050121">
    <property type="entry name" value="Cytochrome_P450_monoxygenase"/>
</dbReference>
<comment type="cofactor">
    <cofactor evidence="1 5">
        <name>heme</name>
        <dbReference type="ChEBI" id="CHEBI:30413"/>
    </cofactor>
</comment>
<evidence type="ECO:0000313" key="8">
    <source>
        <dbReference type="EMBL" id="KAF2683324.1"/>
    </source>
</evidence>
<keyword evidence="9" id="KW-1185">Reference proteome</keyword>
<dbReference type="PANTHER" id="PTHR24305:SF232">
    <property type="entry name" value="P450, PUTATIVE (EUROFUNG)-RELATED"/>
    <property type="match status" value="1"/>
</dbReference>
<dbReference type="GO" id="GO:0020037">
    <property type="term" value="F:heme binding"/>
    <property type="evidence" value="ECO:0007669"/>
    <property type="project" value="InterPro"/>
</dbReference>
<dbReference type="PRINTS" id="PR00385">
    <property type="entry name" value="P450"/>
</dbReference>
<keyword evidence="6" id="KW-0560">Oxidoreductase</keyword>
<feature type="transmembrane region" description="Helical" evidence="7">
    <location>
        <begin position="12"/>
        <end position="34"/>
    </location>
</feature>
<sequence length="524" mass="58565">MGFISPSDFDTTPAHVCLAVVGSVFVALLSRIFYCQYVHPLAVFHGPWYATSFSLVGAVISVLQKEPQFFMYLARKYGTSLPIRISPTTLLFPSSSSLKHIYRSPHLNTKSALYGTGALGPPHLFTTLDGDEHRKLRKALSNAPWTIGPLKKTWESRFDKLVMLFVEKMGQHADEGQVVCVSDKVAEFAADIMSMVSFGKPFGCVKNGTDERGVLKNWRKGLGFFGFVGRFRFFRDYVMKTSVLGAWFLPSMSNDSGMGWLMCEADRQVSIREKQNKEKAFEGMSDFLQYCLAARFSPSHPLTPTQKRAHVTLLIQAGADTTGTALGSILRFIFTSPPTLARLRSEITTADKAGYLSTPIQYDETRRHLPYFQACVKEGLRLHPPATNLFARVVPKDGAMVDGVWVPGGMEITSYAYVVQRDRHLYGDDADKFRPERWLEGEKKSSEMDASQFVFGMGARVCLGKDIAVLELCKLLPEMIRRFDVEVVQQGRYVVVGGVAYNEGFLGRFVKRNVGVNMRSLAIV</sequence>
<evidence type="ECO:0000256" key="2">
    <source>
        <dbReference type="ARBA" id="ARBA00010617"/>
    </source>
</evidence>
<dbReference type="InterPro" id="IPR036396">
    <property type="entry name" value="Cyt_P450_sf"/>
</dbReference>
<dbReference type="Gene3D" id="1.10.630.10">
    <property type="entry name" value="Cytochrome P450"/>
    <property type="match status" value="1"/>
</dbReference>
<comment type="similarity">
    <text evidence="2 6">Belongs to the cytochrome P450 family.</text>
</comment>
<evidence type="ECO:0000256" key="5">
    <source>
        <dbReference type="PIRSR" id="PIRSR602403-1"/>
    </source>
</evidence>
<organism evidence="8 9">
    <name type="scientific">Lentithecium fluviatile CBS 122367</name>
    <dbReference type="NCBI Taxonomy" id="1168545"/>
    <lineage>
        <taxon>Eukaryota</taxon>
        <taxon>Fungi</taxon>
        <taxon>Dikarya</taxon>
        <taxon>Ascomycota</taxon>
        <taxon>Pezizomycotina</taxon>
        <taxon>Dothideomycetes</taxon>
        <taxon>Pleosporomycetidae</taxon>
        <taxon>Pleosporales</taxon>
        <taxon>Massarineae</taxon>
        <taxon>Lentitheciaceae</taxon>
        <taxon>Lentithecium</taxon>
    </lineage>
</organism>
<dbReference type="GO" id="GO:0016705">
    <property type="term" value="F:oxidoreductase activity, acting on paired donors, with incorporation or reduction of molecular oxygen"/>
    <property type="evidence" value="ECO:0007669"/>
    <property type="project" value="InterPro"/>
</dbReference>
<proteinExistence type="inferred from homology"/>
<accession>A0A6G1IYJ9</accession>
<evidence type="ECO:0000313" key="9">
    <source>
        <dbReference type="Proteomes" id="UP000799291"/>
    </source>
</evidence>
<dbReference type="AlphaFoldDB" id="A0A6G1IYJ9"/>
<dbReference type="OrthoDB" id="3934656at2759"/>
<dbReference type="InterPro" id="IPR017972">
    <property type="entry name" value="Cyt_P450_CS"/>
</dbReference>
<keyword evidence="7" id="KW-0472">Membrane</keyword>
<reference evidence="8" key="1">
    <citation type="journal article" date="2020" name="Stud. Mycol.">
        <title>101 Dothideomycetes genomes: a test case for predicting lifestyles and emergence of pathogens.</title>
        <authorList>
            <person name="Haridas S."/>
            <person name="Albert R."/>
            <person name="Binder M."/>
            <person name="Bloem J."/>
            <person name="Labutti K."/>
            <person name="Salamov A."/>
            <person name="Andreopoulos B."/>
            <person name="Baker S."/>
            <person name="Barry K."/>
            <person name="Bills G."/>
            <person name="Bluhm B."/>
            <person name="Cannon C."/>
            <person name="Castanera R."/>
            <person name="Culley D."/>
            <person name="Daum C."/>
            <person name="Ezra D."/>
            <person name="Gonzalez J."/>
            <person name="Henrissat B."/>
            <person name="Kuo A."/>
            <person name="Liang C."/>
            <person name="Lipzen A."/>
            <person name="Lutzoni F."/>
            <person name="Magnuson J."/>
            <person name="Mondo S."/>
            <person name="Nolan M."/>
            <person name="Ohm R."/>
            <person name="Pangilinan J."/>
            <person name="Park H.-J."/>
            <person name="Ramirez L."/>
            <person name="Alfaro M."/>
            <person name="Sun H."/>
            <person name="Tritt A."/>
            <person name="Yoshinaga Y."/>
            <person name="Zwiers L.-H."/>
            <person name="Turgeon B."/>
            <person name="Goodwin S."/>
            <person name="Spatafora J."/>
            <person name="Crous P."/>
            <person name="Grigoriev I."/>
        </authorList>
    </citation>
    <scope>NUCLEOTIDE SEQUENCE</scope>
    <source>
        <strain evidence="8">CBS 122367</strain>
    </source>
</reference>
<dbReference type="InterPro" id="IPR002403">
    <property type="entry name" value="Cyt_P450_E_grp-IV"/>
</dbReference>
<dbReference type="EMBL" id="MU005584">
    <property type="protein sequence ID" value="KAF2683324.1"/>
    <property type="molecule type" value="Genomic_DNA"/>
</dbReference>
<protein>
    <submittedName>
        <fullName evidence="8">Cytochrome P450</fullName>
    </submittedName>
</protein>
<dbReference type="PROSITE" id="PS00086">
    <property type="entry name" value="CYTOCHROME_P450"/>
    <property type="match status" value="1"/>
</dbReference>